<dbReference type="SUPFAM" id="SSF51658">
    <property type="entry name" value="Xylose isomerase-like"/>
    <property type="match status" value="1"/>
</dbReference>
<dbReference type="PANTHER" id="PTHR43489">
    <property type="entry name" value="ISOMERASE"/>
    <property type="match status" value="1"/>
</dbReference>
<dbReference type="EMBL" id="JAUSVK010000001">
    <property type="protein sequence ID" value="MDQ0391975.1"/>
    <property type="molecule type" value="Genomic_DNA"/>
</dbReference>
<keyword evidence="1 3" id="KW-0413">Isomerase</keyword>
<feature type="domain" description="Xylose isomerase-like TIM barrel" evidence="2">
    <location>
        <begin position="22"/>
        <end position="249"/>
    </location>
</feature>
<name>A0ABU0FBJ0_9HYPH</name>
<dbReference type="InterPro" id="IPR013022">
    <property type="entry name" value="Xyl_isomerase-like_TIM-brl"/>
</dbReference>
<dbReference type="PANTHER" id="PTHR43489:SF7">
    <property type="entry name" value="3-DEHYDRO-D-GULOSIDE 4-EPIMERASE-RELATED"/>
    <property type="match status" value="1"/>
</dbReference>
<sequence length="284" mass="31442">MKIGFNLLLWTAHVQPEHWLLLEEIKRCGYDGVEIPVFEGSPAHYAELGRELERVGLEATGIALFPSLDMNPIGADPAQRAAGLRHMAWILECTAAMGGRLVGGPLHSTLGHFSGEAPTREERERGIEFHRAAGDVAGRLGVRVAIEALNRFECYFLNTMSDLAAYLDAVDHPNITGMYDTFHANIEEKDPIGAVAAIRRHLGHMHVSENDRGTPGRGHIDFAATFEELKRSGYDGWITIEAFGRALPPLAAATRVWRDFFPTPREVYSEGYGLIRRGWDAARA</sequence>
<dbReference type="Gene3D" id="3.20.20.150">
    <property type="entry name" value="Divalent-metal-dependent TIM barrel enzymes"/>
    <property type="match status" value="1"/>
</dbReference>
<reference evidence="3 4" key="1">
    <citation type="submission" date="2023-07" db="EMBL/GenBank/DDBJ databases">
        <title>Genomic Encyclopedia of Type Strains, Phase IV (KMG-IV): sequencing the most valuable type-strain genomes for metagenomic binning, comparative biology and taxonomic classification.</title>
        <authorList>
            <person name="Goeker M."/>
        </authorList>
    </citation>
    <scope>NUCLEOTIDE SEQUENCE [LARGE SCALE GENOMIC DNA]</scope>
    <source>
        <strain evidence="3 4">DSM 5896</strain>
    </source>
</reference>
<evidence type="ECO:0000313" key="4">
    <source>
        <dbReference type="Proteomes" id="UP001237448"/>
    </source>
</evidence>
<organism evidence="3 4">
    <name type="scientific">Labrys monachus</name>
    <dbReference type="NCBI Taxonomy" id="217067"/>
    <lineage>
        <taxon>Bacteria</taxon>
        <taxon>Pseudomonadati</taxon>
        <taxon>Pseudomonadota</taxon>
        <taxon>Alphaproteobacteria</taxon>
        <taxon>Hyphomicrobiales</taxon>
        <taxon>Xanthobacteraceae</taxon>
        <taxon>Labrys</taxon>
    </lineage>
</organism>
<keyword evidence="4" id="KW-1185">Reference proteome</keyword>
<evidence type="ECO:0000256" key="1">
    <source>
        <dbReference type="ARBA" id="ARBA00023235"/>
    </source>
</evidence>
<accession>A0ABU0FBJ0</accession>
<protein>
    <submittedName>
        <fullName evidence="3">D-psicose/D-tagatose/L-ribulose 3-epimerase</fullName>
        <ecNumber evidence="3">5.1.3.30</ecNumber>
        <ecNumber evidence="3">5.1.3.31</ecNumber>
    </submittedName>
</protein>
<dbReference type="InterPro" id="IPR050417">
    <property type="entry name" value="Sugar_Epim/Isomerase"/>
</dbReference>
<evidence type="ECO:0000313" key="3">
    <source>
        <dbReference type="EMBL" id="MDQ0391975.1"/>
    </source>
</evidence>
<proteinExistence type="predicted"/>
<comment type="caution">
    <text evidence="3">The sequence shown here is derived from an EMBL/GenBank/DDBJ whole genome shotgun (WGS) entry which is preliminary data.</text>
</comment>
<dbReference type="EC" id="5.1.3.30" evidence="3"/>
<dbReference type="EC" id="5.1.3.31" evidence="3"/>
<gene>
    <name evidence="3" type="ORF">J3R73_001767</name>
</gene>
<evidence type="ECO:0000259" key="2">
    <source>
        <dbReference type="Pfam" id="PF01261"/>
    </source>
</evidence>
<dbReference type="InterPro" id="IPR036237">
    <property type="entry name" value="Xyl_isomerase-like_sf"/>
</dbReference>
<dbReference type="RefSeq" id="WP_307425147.1">
    <property type="nucleotide sequence ID" value="NZ_JAUSVK010000001.1"/>
</dbReference>
<dbReference type="Pfam" id="PF01261">
    <property type="entry name" value="AP_endonuc_2"/>
    <property type="match status" value="1"/>
</dbReference>
<dbReference type="Proteomes" id="UP001237448">
    <property type="component" value="Unassembled WGS sequence"/>
</dbReference>
<dbReference type="GO" id="GO:0016853">
    <property type="term" value="F:isomerase activity"/>
    <property type="evidence" value="ECO:0007669"/>
    <property type="project" value="UniProtKB-KW"/>
</dbReference>